<dbReference type="Gene3D" id="1.10.10.1450">
    <property type="match status" value="1"/>
</dbReference>
<proteinExistence type="predicted"/>
<dbReference type="Proteomes" id="UP001620626">
    <property type="component" value="Unassembled WGS sequence"/>
</dbReference>
<evidence type="ECO:0000259" key="2">
    <source>
        <dbReference type="Pfam" id="PF17906"/>
    </source>
</evidence>
<dbReference type="EMBL" id="JBICBT010000854">
    <property type="protein sequence ID" value="KAL3096711.1"/>
    <property type="molecule type" value="Genomic_DNA"/>
</dbReference>
<protein>
    <recommendedName>
        <fullName evidence="2">Mos1 transposase HTH domain-containing protein</fullName>
    </recommendedName>
</protein>
<comment type="caution">
    <text evidence="3">The sequence shown here is derived from an EMBL/GenBank/DDBJ whole genome shotgun (WGS) entry which is preliminary data.</text>
</comment>
<reference evidence="3 4" key="1">
    <citation type="submission" date="2024-10" db="EMBL/GenBank/DDBJ databases">
        <authorList>
            <person name="Kim D."/>
        </authorList>
    </citation>
    <scope>NUCLEOTIDE SEQUENCE [LARGE SCALE GENOMIC DNA]</scope>
    <source>
        <strain evidence="3">BH-2024</strain>
    </source>
</reference>
<accession>A0ABD2K1D5</accession>
<dbReference type="AlphaFoldDB" id="A0ABD2K1D5"/>
<dbReference type="InterPro" id="IPR041426">
    <property type="entry name" value="Mos1_HTH"/>
</dbReference>
<feature type="domain" description="Mos1 transposase HTH" evidence="2">
    <location>
        <begin position="11"/>
        <end position="57"/>
    </location>
</feature>
<dbReference type="Pfam" id="PF17906">
    <property type="entry name" value="HTH_48"/>
    <property type="match status" value="1"/>
</dbReference>
<feature type="compositionally biased region" description="Acidic residues" evidence="1">
    <location>
        <begin position="472"/>
        <end position="486"/>
    </location>
</feature>
<gene>
    <name evidence="3" type="ORF">niasHT_025139</name>
</gene>
<evidence type="ECO:0000256" key="1">
    <source>
        <dbReference type="SAM" id="MobiDB-lite"/>
    </source>
</evidence>
<sequence length="486" mass="56233">MNSHIGISKFHFRHILLFEFNKGSTAAEAVQAICQVYGEGTVNERMARRMFARFGDGIFHLNDVPYICGDIWLDCFRLLPVAKVGLALALVSDRFDVLVDTHFRSRKWALGDLQISRAEKGDGTAGFVKWINGISTRIPLPREPMPDGIIAFRGLTINYINREVVAFLHRFRHLFDSPDLSFGFCWRLVQPQNWHIFATVILPLLNMSAISQMHFEDDEVFHIFRAHIFPTFLRDCQNLRSIVGGTDVYPQFPPDDSDGASDGQALCHWLHTPRSDGRPKVLFNHFDDQIPPWAEPLKQAFLSAISSVSFIIVQSLRPETIVTSFELENWQTRERLKLWKGGQTEYYSDWLFERSPMERNSAQWAEWAQKAMGGRTYWRMLDFSVFDEEICCISDYFVSKTSIEPFESVNERTKEKLTLTKLPRYSTYWLLKRCPISEKAALVQWEHLNKVKFELWGDINEFIGPLSPPPAAEEEKEEADESNENY</sequence>
<name>A0ABD2K1D5_9BILA</name>
<evidence type="ECO:0000313" key="3">
    <source>
        <dbReference type="EMBL" id="KAL3096711.1"/>
    </source>
</evidence>
<organism evidence="3 4">
    <name type="scientific">Heterodera trifolii</name>
    <dbReference type="NCBI Taxonomy" id="157864"/>
    <lineage>
        <taxon>Eukaryota</taxon>
        <taxon>Metazoa</taxon>
        <taxon>Ecdysozoa</taxon>
        <taxon>Nematoda</taxon>
        <taxon>Chromadorea</taxon>
        <taxon>Rhabditida</taxon>
        <taxon>Tylenchina</taxon>
        <taxon>Tylenchomorpha</taxon>
        <taxon>Tylenchoidea</taxon>
        <taxon>Heteroderidae</taxon>
        <taxon>Heteroderinae</taxon>
        <taxon>Heterodera</taxon>
    </lineage>
</organism>
<keyword evidence="4" id="KW-1185">Reference proteome</keyword>
<evidence type="ECO:0000313" key="4">
    <source>
        <dbReference type="Proteomes" id="UP001620626"/>
    </source>
</evidence>
<feature type="region of interest" description="Disordered" evidence="1">
    <location>
        <begin position="466"/>
        <end position="486"/>
    </location>
</feature>